<dbReference type="OrthoDB" id="1748344at2759"/>
<feature type="region of interest" description="Disordered" evidence="9">
    <location>
        <begin position="1"/>
        <end position="35"/>
    </location>
</feature>
<sequence>MRKSSEAESQQNKNVKTLGGSEKHKAKTSEVEIHNNNIMTKKSNNSEVEEITVNSPPWPPVATPCQTYRDKDRSFGSSELVDKCFTMEEQRSFTVAFVWLYKEGLIYRDKGIVNWECSLRSAISKNKWLLYKGAKKEHKRQKALKKAQLKVRPYTRCRFLCQLLCLLMTWINPAEATK</sequence>
<evidence type="ECO:0000256" key="5">
    <source>
        <dbReference type="ARBA" id="ARBA00022840"/>
    </source>
</evidence>
<evidence type="ECO:0000256" key="6">
    <source>
        <dbReference type="ARBA" id="ARBA00022917"/>
    </source>
</evidence>
<dbReference type="Gene3D" id="3.40.50.620">
    <property type="entry name" value="HUPs"/>
    <property type="match status" value="1"/>
</dbReference>
<organism evidence="11 12">
    <name type="scientific">Arabis nemorensis</name>
    <dbReference type="NCBI Taxonomy" id="586526"/>
    <lineage>
        <taxon>Eukaryota</taxon>
        <taxon>Viridiplantae</taxon>
        <taxon>Streptophyta</taxon>
        <taxon>Embryophyta</taxon>
        <taxon>Tracheophyta</taxon>
        <taxon>Spermatophyta</taxon>
        <taxon>Magnoliopsida</taxon>
        <taxon>eudicotyledons</taxon>
        <taxon>Gunneridae</taxon>
        <taxon>Pentapetalae</taxon>
        <taxon>rosids</taxon>
        <taxon>malvids</taxon>
        <taxon>Brassicales</taxon>
        <taxon>Brassicaceae</taxon>
        <taxon>Arabideae</taxon>
        <taxon>Arabis</taxon>
    </lineage>
</organism>
<accession>A0A565BPV1</accession>
<comment type="caution">
    <text evidence="11">The sequence shown here is derived from an EMBL/GenBank/DDBJ whole genome shotgun (WGS) entry which is preliminary data.</text>
</comment>
<feature type="domain" description="Aminoacyl-tRNA synthetase class Ia" evidence="10">
    <location>
        <begin position="14"/>
        <end position="126"/>
    </location>
</feature>
<dbReference type="PANTHER" id="PTHR11946">
    <property type="entry name" value="VALYL-TRNA SYNTHETASES"/>
    <property type="match status" value="1"/>
</dbReference>
<keyword evidence="7" id="KW-0030">Aminoacyl-tRNA synthetase</keyword>
<evidence type="ECO:0000256" key="2">
    <source>
        <dbReference type="ARBA" id="ARBA00013169"/>
    </source>
</evidence>
<keyword evidence="6" id="KW-0648">Protein biosynthesis</keyword>
<dbReference type="Pfam" id="PF00133">
    <property type="entry name" value="tRNA-synt_1"/>
    <property type="match status" value="1"/>
</dbReference>
<comment type="similarity">
    <text evidence="1">Belongs to the class-I aminoacyl-tRNA synthetase family.</text>
</comment>
<evidence type="ECO:0000256" key="1">
    <source>
        <dbReference type="ARBA" id="ARBA00005594"/>
    </source>
</evidence>
<dbReference type="InterPro" id="IPR002303">
    <property type="entry name" value="Valyl-tRNA_ligase"/>
</dbReference>
<evidence type="ECO:0000313" key="12">
    <source>
        <dbReference type="Proteomes" id="UP000489600"/>
    </source>
</evidence>
<evidence type="ECO:0000313" key="11">
    <source>
        <dbReference type="EMBL" id="VVB03405.1"/>
    </source>
</evidence>
<gene>
    <name evidence="11" type="ORF">ANE_LOCUS13849</name>
</gene>
<keyword evidence="5" id="KW-0067">ATP-binding</keyword>
<name>A0A565BPV1_9BRAS</name>
<reference evidence="11" key="1">
    <citation type="submission" date="2019-07" db="EMBL/GenBank/DDBJ databases">
        <authorList>
            <person name="Dittberner H."/>
        </authorList>
    </citation>
    <scope>NUCLEOTIDE SEQUENCE [LARGE SCALE GENOMIC DNA]</scope>
</reference>
<dbReference type="GO" id="GO:0005524">
    <property type="term" value="F:ATP binding"/>
    <property type="evidence" value="ECO:0007669"/>
    <property type="project" value="UniProtKB-KW"/>
</dbReference>
<evidence type="ECO:0000256" key="9">
    <source>
        <dbReference type="SAM" id="MobiDB-lite"/>
    </source>
</evidence>
<evidence type="ECO:0000256" key="8">
    <source>
        <dbReference type="ARBA" id="ARBA00029936"/>
    </source>
</evidence>
<protein>
    <recommendedName>
        <fullName evidence="2">valine--tRNA ligase</fullName>
        <ecNumber evidence="2">6.1.1.9</ecNumber>
    </recommendedName>
    <alternativeName>
        <fullName evidence="8">Valyl-tRNA synthetase</fullName>
    </alternativeName>
</protein>
<dbReference type="AlphaFoldDB" id="A0A565BPV1"/>
<dbReference type="EC" id="6.1.1.9" evidence="2"/>
<evidence type="ECO:0000259" key="10">
    <source>
        <dbReference type="Pfam" id="PF00133"/>
    </source>
</evidence>
<dbReference type="GO" id="GO:0005829">
    <property type="term" value="C:cytosol"/>
    <property type="evidence" value="ECO:0007669"/>
    <property type="project" value="TreeGrafter"/>
</dbReference>
<evidence type="ECO:0000256" key="7">
    <source>
        <dbReference type="ARBA" id="ARBA00023146"/>
    </source>
</evidence>
<proteinExistence type="inferred from homology"/>
<dbReference type="InterPro" id="IPR002300">
    <property type="entry name" value="aa-tRNA-synth_Ia"/>
</dbReference>
<dbReference type="EMBL" id="CABITT030000004">
    <property type="protein sequence ID" value="VVB03405.1"/>
    <property type="molecule type" value="Genomic_DNA"/>
</dbReference>
<feature type="compositionally biased region" description="Basic and acidic residues" evidence="9">
    <location>
        <begin position="21"/>
        <end position="33"/>
    </location>
</feature>
<keyword evidence="4" id="KW-0547">Nucleotide-binding</keyword>
<dbReference type="PANTHER" id="PTHR11946:SF109">
    <property type="entry name" value="VALINE--TRNA LIGASE"/>
    <property type="match status" value="1"/>
</dbReference>
<dbReference type="GO" id="GO:0004832">
    <property type="term" value="F:valine-tRNA ligase activity"/>
    <property type="evidence" value="ECO:0007669"/>
    <property type="project" value="UniProtKB-EC"/>
</dbReference>
<dbReference type="Proteomes" id="UP000489600">
    <property type="component" value="Unassembled WGS sequence"/>
</dbReference>
<evidence type="ECO:0000256" key="3">
    <source>
        <dbReference type="ARBA" id="ARBA00022598"/>
    </source>
</evidence>
<evidence type="ECO:0000256" key="4">
    <source>
        <dbReference type="ARBA" id="ARBA00022741"/>
    </source>
</evidence>
<dbReference type="InterPro" id="IPR014729">
    <property type="entry name" value="Rossmann-like_a/b/a_fold"/>
</dbReference>
<dbReference type="GO" id="GO:0006438">
    <property type="term" value="P:valyl-tRNA aminoacylation"/>
    <property type="evidence" value="ECO:0007669"/>
    <property type="project" value="InterPro"/>
</dbReference>
<keyword evidence="3" id="KW-0436">Ligase</keyword>
<keyword evidence="12" id="KW-1185">Reference proteome</keyword>